<protein>
    <recommendedName>
        <fullName evidence="3">Spermidine export protein MdtI</fullName>
    </recommendedName>
</protein>
<dbReference type="PANTHER" id="PTHR30561:SF6">
    <property type="entry name" value="SPERMIDINE EXPORT PROTEIN MDTI"/>
    <property type="match status" value="1"/>
</dbReference>
<dbReference type="GO" id="GO:0015199">
    <property type="term" value="F:amino-acid betaine transmembrane transporter activity"/>
    <property type="evidence" value="ECO:0007669"/>
    <property type="project" value="TreeGrafter"/>
</dbReference>
<evidence type="ECO:0000313" key="12">
    <source>
        <dbReference type="EMBL" id="MBJ6599012.1"/>
    </source>
</evidence>
<dbReference type="Gene3D" id="1.10.3730.20">
    <property type="match status" value="1"/>
</dbReference>
<name>A0A8I1G8F7_ENTAS</name>
<comment type="similarity">
    <text evidence="10">Belongs to the drug/metabolite transporter (DMT) superfamily. Small multidrug resistance (SMR) (TC 2.A.7.1) family.</text>
</comment>
<evidence type="ECO:0000256" key="2">
    <source>
        <dbReference type="ARBA" id="ARBA00011359"/>
    </source>
</evidence>
<evidence type="ECO:0000256" key="5">
    <source>
        <dbReference type="ARBA" id="ARBA00022475"/>
    </source>
</evidence>
<gene>
    <name evidence="12" type="primary">mdtI</name>
    <name evidence="12" type="ORF">JGT27_25445</name>
</gene>
<dbReference type="GO" id="GO:1903711">
    <property type="term" value="P:spermidine transmembrane transport"/>
    <property type="evidence" value="ECO:0007669"/>
    <property type="project" value="TreeGrafter"/>
</dbReference>
<feature type="transmembrane region" description="Helical" evidence="11">
    <location>
        <begin position="6"/>
        <end position="23"/>
    </location>
</feature>
<feature type="transmembrane region" description="Helical" evidence="11">
    <location>
        <begin position="62"/>
        <end position="82"/>
    </location>
</feature>
<dbReference type="Proteomes" id="UP000641429">
    <property type="component" value="Unassembled WGS sequence"/>
</dbReference>
<keyword evidence="5" id="KW-1003">Cell membrane</keyword>
<dbReference type="InterPro" id="IPR037185">
    <property type="entry name" value="EmrE-like"/>
</dbReference>
<reference evidence="12" key="1">
    <citation type="submission" date="2020-12" db="EMBL/GenBank/DDBJ databases">
        <title>Molecular epidemiology of VIM- metallo-b-lactamase-producing Enterobacter cloacae complex isolated in France between 2015 and 2018.</title>
        <authorList>
            <person name="Emeraud C."/>
            <person name="Petit C."/>
            <person name="Bonnin R."/>
            <person name="Naas T."/>
            <person name="Dortet L."/>
        </authorList>
    </citation>
    <scope>NUCLEOTIDE SEQUENCE</scope>
    <source>
        <strain evidence="12">170C2</strain>
    </source>
</reference>
<keyword evidence="9 11" id="KW-0472">Membrane</keyword>
<dbReference type="Pfam" id="PF00893">
    <property type="entry name" value="Multi_Drug_Res"/>
    <property type="match status" value="1"/>
</dbReference>
<dbReference type="EMBL" id="JAELXN010000207">
    <property type="protein sequence ID" value="MBJ6599012.1"/>
    <property type="molecule type" value="Genomic_DNA"/>
</dbReference>
<evidence type="ECO:0000256" key="11">
    <source>
        <dbReference type="SAM" id="Phobius"/>
    </source>
</evidence>
<evidence type="ECO:0000256" key="10">
    <source>
        <dbReference type="RuleBase" id="RU003942"/>
    </source>
</evidence>
<dbReference type="RefSeq" id="WP_152043921.1">
    <property type="nucleotide sequence ID" value="NZ_CP129514.1"/>
</dbReference>
<keyword evidence="8 11" id="KW-1133">Transmembrane helix</keyword>
<evidence type="ECO:0000256" key="1">
    <source>
        <dbReference type="ARBA" id="ARBA00004429"/>
    </source>
</evidence>
<dbReference type="PANTHER" id="PTHR30561">
    <property type="entry name" value="SMR FAMILY PROTON-DEPENDENT DRUG EFFLUX TRANSPORTER SUGE"/>
    <property type="match status" value="1"/>
</dbReference>
<evidence type="ECO:0000256" key="4">
    <source>
        <dbReference type="ARBA" id="ARBA00022448"/>
    </source>
</evidence>
<dbReference type="NCBIfam" id="NF007934">
    <property type="entry name" value="PRK10650.1"/>
    <property type="match status" value="1"/>
</dbReference>
<dbReference type="InterPro" id="IPR000390">
    <property type="entry name" value="Small_drug/metabolite_transptr"/>
</dbReference>
<evidence type="ECO:0000256" key="6">
    <source>
        <dbReference type="ARBA" id="ARBA00022519"/>
    </source>
</evidence>
<comment type="subunit">
    <text evidence="2">Forms a complex with MdtJ.</text>
</comment>
<dbReference type="InterPro" id="IPR045324">
    <property type="entry name" value="Small_multidrug_res"/>
</dbReference>
<keyword evidence="4" id="KW-0813">Transport</keyword>
<dbReference type="GO" id="GO:0031460">
    <property type="term" value="P:glycine betaine transport"/>
    <property type="evidence" value="ECO:0007669"/>
    <property type="project" value="TreeGrafter"/>
</dbReference>
<dbReference type="FunFam" id="1.10.3730.20:FF:000001">
    <property type="entry name" value="Quaternary ammonium compound resistance transporter SugE"/>
    <property type="match status" value="1"/>
</dbReference>
<accession>A0A8I1G8F7</accession>
<evidence type="ECO:0000256" key="7">
    <source>
        <dbReference type="ARBA" id="ARBA00022692"/>
    </source>
</evidence>
<evidence type="ECO:0000256" key="3">
    <source>
        <dbReference type="ARBA" id="ARBA00021114"/>
    </source>
</evidence>
<dbReference type="GO" id="GO:0015297">
    <property type="term" value="F:antiporter activity"/>
    <property type="evidence" value="ECO:0007669"/>
    <property type="project" value="TreeGrafter"/>
</dbReference>
<comment type="subcellular location">
    <subcellularLocation>
        <location evidence="1">Cell inner membrane</location>
        <topology evidence="1">Multi-pass membrane protein</topology>
    </subcellularLocation>
    <subcellularLocation>
        <location evidence="10">Cell membrane</location>
        <topology evidence="10">Multi-pass membrane protein</topology>
    </subcellularLocation>
</comment>
<dbReference type="SUPFAM" id="SSF103481">
    <property type="entry name" value="Multidrug resistance efflux transporter EmrE"/>
    <property type="match status" value="1"/>
</dbReference>
<dbReference type="GO" id="GO:1990961">
    <property type="term" value="P:xenobiotic detoxification by transmembrane export across the plasma membrane"/>
    <property type="evidence" value="ECO:0007669"/>
    <property type="project" value="UniProtKB-ARBA"/>
</dbReference>
<evidence type="ECO:0000256" key="9">
    <source>
        <dbReference type="ARBA" id="ARBA00023136"/>
    </source>
</evidence>
<proteinExistence type="inferred from homology"/>
<evidence type="ECO:0000256" key="8">
    <source>
        <dbReference type="ARBA" id="ARBA00022989"/>
    </source>
</evidence>
<keyword evidence="7 10" id="KW-0812">Transmembrane</keyword>
<organism evidence="12 13">
    <name type="scientific">Enterobacter asburiae</name>
    <dbReference type="NCBI Taxonomy" id="61645"/>
    <lineage>
        <taxon>Bacteria</taxon>
        <taxon>Pseudomonadati</taxon>
        <taxon>Pseudomonadota</taxon>
        <taxon>Gammaproteobacteria</taxon>
        <taxon>Enterobacterales</taxon>
        <taxon>Enterobacteriaceae</taxon>
        <taxon>Enterobacter</taxon>
        <taxon>Enterobacter cloacae complex</taxon>
    </lineage>
</organism>
<dbReference type="AlphaFoldDB" id="A0A8I1G8F7"/>
<keyword evidence="6" id="KW-0997">Cell inner membrane</keyword>
<sequence length="107" mass="11540">MFNESYFFLFIAVVLEVTANFFLKRSEGMKHIVPGVTGIICILASFSALSRALKGIDMATAYGIWGGCGVVLTAAIGWVVFGQRFDRKVAAGLVLITAGMVLMKMVN</sequence>
<dbReference type="GO" id="GO:0005886">
    <property type="term" value="C:plasma membrane"/>
    <property type="evidence" value="ECO:0007669"/>
    <property type="project" value="UniProtKB-SubCell"/>
</dbReference>
<comment type="caution">
    <text evidence="12">The sequence shown here is derived from an EMBL/GenBank/DDBJ whole genome shotgun (WGS) entry which is preliminary data.</text>
</comment>
<feature type="transmembrane region" description="Helical" evidence="11">
    <location>
        <begin position="32"/>
        <end position="50"/>
    </location>
</feature>
<feature type="transmembrane region" description="Helical" evidence="11">
    <location>
        <begin position="89"/>
        <end position="106"/>
    </location>
</feature>
<dbReference type="GO" id="GO:0015220">
    <property type="term" value="F:choline transmembrane transporter activity"/>
    <property type="evidence" value="ECO:0007669"/>
    <property type="project" value="TreeGrafter"/>
</dbReference>
<evidence type="ECO:0000313" key="13">
    <source>
        <dbReference type="Proteomes" id="UP000641429"/>
    </source>
</evidence>